<accession>A0ABP1NKN4</accession>
<evidence type="ECO:0000259" key="1">
    <source>
        <dbReference type="Pfam" id="PF14222"/>
    </source>
</evidence>
<dbReference type="PANTHER" id="PTHR12295">
    <property type="entry name" value="FURRY-RELATED"/>
    <property type="match status" value="1"/>
</dbReference>
<dbReference type="InterPro" id="IPR039867">
    <property type="entry name" value="Furry/Tao3/Mor2"/>
</dbReference>
<dbReference type="Proteomes" id="UP001642520">
    <property type="component" value="Unassembled WGS sequence"/>
</dbReference>
<dbReference type="Pfam" id="PF14222">
    <property type="entry name" value="MOR2-PAG1_N"/>
    <property type="match status" value="1"/>
</dbReference>
<gene>
    <name evidence="2" type="ORF">XYLVIOL_LOCUS4449</name>
</gene>
<dbReference type="EMBL" id="CAXAJV020001290">
    <property type="protein sequence ID" value="CAL7940353.1"/>
    <property type="molecule type" value="Genomic_DNA"/>
</dbReference>
<comment type="caution">
    <text evidence="2">The sequence shown here is derived from an EMBL/GenBank/DDBJ whole genome shotgun (WGS) entry which is preliminary data.</text>
</comment>
<reference evidence="2 3" key="1">
    <citation type="submission" date="2024-08" db="EMBL/GenBank/DDBJ databases">
        <authorList>
            <person name="Will J Nash"/>
            <person name="Angela Man"/>
            <person name="Seanna McTaggart"/>
            <person name="Kendall Baker"/>
            <person name="Tom Barker"/>
            <person name="Leah Catchpole"/>
            <person name="Alex Durrant"/>
            <person name="Karim Gharbi"/>
            <person name="Naomi Irish"/>
            <person name="Gemy Kaithakottil"/>
            <person name="Debby Ku"/>
            <person name="Aaliyah Providence"/>
            <person name="Felix Shaw"/>
            <person name="David Swarbreck"/>
            <person name="Chris Watkins"/>
            <person name="Ann M. McCartney"/>
            <person name="Giulio Formenti"/>
            <person name="Alice Mouton"/>
            <person name="Noel Vella"/>
            <person name="Bjorn M von Reumont"/>
            <person name="Adriana Vella"/>
            <person name="Wilfried Haerty"/>
        </authorList>
    </citation>
    <scope>NUCLEOTIDE SEQUENCE [LARGE SCALE GENOMIC DNA]</scope>
</reference>
<protein>
    <recommendedName>
        <fullName evidence="1">Cell morphogenesis protein N-terminal domain-containing protein</fullName>
    </recommendedName>
</protein>
<dbReference type="PANTHER" id="PTHR12295:SF30">
    <property type="entry name" value="PROTEIN FURRY"/>
    <property type="match status" value="1"/>
</dbReference>
<evidence type="ECO:0000313" key="3">
    <source>
        <dbReference type="Proteomes" id="UP001642520"/>
    </source>
</evidence>
<keyword evidence="3" id="KW-1185">Reference proteome</keyword>
<evidence type="ECO:0000313" key="2">
    <source>
        <dbReference type="EMBL" id="CAL7940353.1"/>
    </source>
</evidence>
<name>A0ABP1NKN4_XYLVO</name>
<sequence>MYATVSESIETVERSETDLLQERRDLAVEFIFCLMLIEVLSQIPFYPGRIDFLTYIKNVVFKHFKCRKGIQNEPNAADIHIIVDLYAEVIGVLARSPYMSVMKRFMIELKKLRAKEPGPHITQHYVVKNEVKELVCYASIKNIFFAKFALFFRNVSITFKESCHVGLGMICFVQVSLYGLLAELYWHSTLYIIISSLVLGQDDPVGGSSTTATSVPGNKVILSAQCPRMEQLGVVPLSYSYRPHIDAMKCNGGIPPTRSTLSEINDAHVEYLFSRREVQQLLFQHLLPSLHNMELIDPNVSPPSNLLSSH</sequence>
<feature type="domain" description="Cell morphogenesis protein N-terminal" evidence="1">
    <location>
        <begin position="22"/>
        <end position="123"/>
    </location>
</feature>
<proteinExistence type="predicted"/>
<dbReference type="InterPro" id="IPR025614">
    <property type="entry name" value="Cell_morpho_N"/>
</dbReference>
<organism evidence="2 3">
    <name type="scientific">Xylocopa violacea</name>
    <name type="common">Violet carpenter bee</name>
    <name type="synonym">Apis violacea</name>
    <dbReference type="NCBI Taxonomy" id="135666"/>
    <lineage>
        <taxon>Eukaryota</taxon>
        <taxon>Metazoa</taxon>
        <taxon>Ecdysozoa</taxon>
        <taxon>Arthropoda</taxon>
        <taxon>Hexapoda</taxon>
        <taxon>Insecta</taxon>
        <taxon>Pterygota</taxon>
        <taxon>Neoptera</taxon>
        <taxon>Endopterygota</taxon>
        <taxon>Hymenoptera</taxon>
        <taxon>Apocrita</taxon>
        <taxon>Aculeata</taxon>
        <taxon>Apoidea</taxon>
        <taxon>Anthophila</taxon>
        <taxon>Apidae</taxon>
        <taxon>Xylocopa</taxon>
        <taxon>Xylocopa</taxon>
    </lineage>
</organism>